<comment type="caution">
    <text evidence="2">The sequence shown here is derived from an EMBL/GenBank/DDBJ whole genome shotgun (WGS) entry which is preliminary data.</text>
</comment>
<dbReference type="SUPFAM" id="SSF141562">
    <property type="entry name" value="At5g01610-like"/>
    <property type="match status" value="1"/>
</dbReference>
<accession>A0A9R1WPS0</accession>
<gene>
    <name evidence="2" type="ORF">LSAT_V11C900456110</name>
</gene>
<dbReference type="Gene3D" id="2.30.240.10">
    <property type="entry name" value="At5g01610-like"/>
    <property type="match status" value="1"/>
</dbReference>
<dbReference type="Proteomes" id="UP000235145">
    <property type="component" value="Unassembled WGS sequence"/>
</dbReference>
<dbReference type="OrthoDB" id="1897482at2759"/>
<dbReference type="EMBL" id="NBSK02000009">
    <property type="protein sequence ID" value="KAJ0185044.1"/>
    <property type="molecule type" value="Genomic_DNA"/>
</dbReference>
<evidence type="ECO:0008006" key="4">
    <source>
        <dbReference type="Google" id="ProtNLM"/>
    </source>
</evidence>
<dbReference type="AlphaFoldDB" id="A0A9R1WPS0"/>
<organism evidence="2 3">
    <name type="scientific">Lactuca sativa</name>
    <name type="common">Garden lettuce</name>
    <dbReference type="NCBI Taxonomy" id="4236"/>
    <lineage>
        <taxon>Eukaryota</taxon>
        <taxon>Viridiplantae</taxon>
        <taxon>Streptophyta</taxon>
        <taxon>Embryophyta</taxon>
        <taxon>Tracheophyta</taxon>
        <taxon>Spermatophyta</taxon>
        <taxon>Magnoliopsida</taxon>
        <taxon>eudicotyledons</taxon>
        <taxon>Gunneridae</taxon>
        <taxon>Pentapetalae</taxon>
        <taxon>asterids</taxon>
        <taxon>campanulids</taxon>
        <taxon>Asterales</taxon>
        <taxon>Asteraceae</taxon>
        <taxon>Cichorioideae</taxon>
        <taxon>Cichorieae</taxon>
        <taxon>Lactucinae</taxon>
        <taxon>Lactuca</taxon>
    </lineage>
</organism>
<reference evidence="2 3" key="1">
    <citation type="journal article" date="2017" name="Nat. Commun.">
        <title>Genome assembly with in vitro proximity ligation data and whole-genome triplication in lettuce.</title>
        <authorList>
            <person name="Reyes-Chin-Wo S."/>
            <person name="Wang Z."/>
            <person name="Yang X."/>
            <person name="Kozik A."/>
            <person name="Arikit S."/>
            <person name="Song C."/>
            <person name="Xia L."/>
            <person name="Froenicke L."/>
            <person name="Lavelle D.O."/>
            <person name="Truco M.J."/>
            <person name="Xia R."/>
            <person name="Zhu S."/>
            <person name="Xu C."/>
            <person name="Xu H."/>
            <person name="Xu X."/>
            <person name="Cox K."/>
            <person name="Korf I."/>
            <person name="Meyers B.C."/>
            <person name="Michelmore R.W."/>
        </authorList>
    </citation>
    <scope>NUCLEOTIDE SEQUENCE [LARGE SCALE GENOMIC DNA]</scope>
    <source>
        <strain evidence="3">cv. Salinas</strain>
        <tissue evidence="2">Seedlings</tissue>
    </source>
</reference>
<protein>
    <recommendedName>
        <fullName evidence="4">DUF538 domain-containing protein</fullName>
    </recommendedName>
</protein>
<dbReference type="Pfam" id="PF04398">
    <property type="entry name" value="DUF538"/>
    <property type="match status" value="1"/>
</dbReference>
<dbReference type="PANTHER" id="PTHR31676">
    <property type="entry name" value="T31J12.3 PROTEIN-RELATED"/>
    <property type="match status" value="1"/>
</dbReference>
<dbReference type="PANTHER" id="PTHR31676:SF192">
    <property type="entry name" value="DUF538 DOMAIN-CONTAINING PROTEIN"/>
    <property type="match status" value="1"/>
</dbReference>
<dbReference type="InterPro" id="IPR036758">
    <property type="entry name" value="At5g01610-like"/>
</dbReference>
<proteinExistence type="predicted"/>
<evidence type="ECO:0000256" key="1">
    <source>
        <dbReference type="SAM" id="SignalP"/>
    </source>
</evidence>
<feature type="chain" id="PRO_5040190328" description="DUF538 domain-containing protein" evidence="1">
    <location>
        <begin position="30"/>
        <end position="148"/>
    </location>
</feature>
<keyword evidence="3" id="KW-1185">Reference proteome</keyword>
<feature type="signal peptide" evidence="1">
    <location>
        <begin position="1"/>
        <end position="29"/>
    </location>
</feature>
<evidence type="ECO:0000313" key="2">
    <source>
        <dbReference type="EMBL" id="KAJ0185044.1"/>
    </source>
</evidence>
<name>A0A9R1WPS0_LACSA</name>
<sequence>MKFAKPRRETMRMVFICLSLCLFISLVFGEGPPSAYDAIKKYNLPIGLLPEGVVGYNLDPKSGEFSVDLSSSCVVRAGKYKLRYSSTITGMISKNKIEKLSGVKAKIAFFWIDIESVNRNGDQIEFQISNFATKDFPITIFNKCPECY</sequence>
<keyword evidence="1" id="KW-0732">Signal</keyword>
<dbReference type="InterPro" id="IPR007493">
    <property type="entry name" value="DUF538"/>
</dbReference>
<evidence type="ECO:0000313" key="3">
    <source>
        <dbReference type="Proteomes" id="UP000235145"/>
    </source>
</evidence>